<name>A0AAD7F9M3_9AGAR</name>
<reference evidence="1" key="1">
    <citation type="submission" date="2023-03" db="EMBL/GenBank/DDBJ databases">
        <title>Massive genome expansion in bonnet fungi (Mycena s.s.) driven by repeated elements and novel gene families across ecological guilds.</title>
        <authorList>
            <consortium name="Lawrence Berkeley National Laboratory"/>
            <person name="Harder C.B."/>
            <person name="Miyauchi S."/>
            <person name="Viragh M."/>
            <person name="Kuo A."/>
            <person name="Thoen E."/>
            <person name="Andreopoulos B."/>
            <person name="Lu D."/>
            <person name="Skrede I."/>
            <person name="Drula E."/>
            <person name="Henrissat B."/>
            <person name="Morin E."/>
            <person name="Kohler A."/>
            <person name="Barry K."/>
            <person name="LaButti K."/>
            <person name="Morin E."/>
            <person name="Salamov A."/>
            <person name="Lipzen A."/>
            <person name="Mereny Z."/>
            <person name="Hegedus B."/>
            <person name="Baldrian P."/>
            <person name="Stursova M."/>
            <person name="Weitz H."/>
            <person name="Taylor A."/>
            <person name="Grigoriev I.V."/>
            <person name="Nagy L.G."/>
            <person name="Martin F."/>
            <person name="Kauserud H."/>
        </authorList>
    </citation>
    <scope>NUCLEOTIDE SEQUENCE</scope>
    <source>
        <strain evidence="1">9284</strain>
    </source>
</reference>
<comment type="caution">
    <text evidence="1">The sequence shown here is derived from an EMBL/GenBank/DDBJ whole genome shotgun (WGS) entry which is preliminary data.</text>
</comment>
<dbReference type="AlphaFoldDB" id="A0AAD7F9M3"/>
<proteinExistence type="predicted"/>
<protein>
    <submittedName>
        <fullName evidence="1">Uncharacterized protein</fullName>
    </submittedName>
</protein>
<dbReference type="EMBL" id="JARKIF010000050">
    <property type="protein sequence ID" value="KAJ7607346.1"/>
    <property type="molecule type" value="Genomic_DNA"/>
</dbReference>
<organism evidence="1 2">
    <name type="scientific">Roridomyces roridus</name>
    <dbReference type="NCBI Taxonomy" id="1738132"/>
    <lineage>
        <taxon>Eukaryota</taxon>
        <taxon>Fungi</taxon>
        <taxon>Dikarya</taxon>
        <taxon>Basidiomycota</taxon>
        <taxon>Agaricomycotina</taxon>
        <taxon>Agaricomycetes</taxon>
        <taxon>Agaricomycetidae</taxon>
        <taxon>Agaricales</taxon>
        <taxon>Marasmiineae</taxon>
        <taxon>Mycenaceae</taxon>
        <taxon>Roridomyces</taxon>
    </lineage>
</organism>
<sequence>MLKAEAEPHQMNVDQLVWAGVPDLLLEFLKRRLHDGAQTNHGWPLCNQVNSLVIALMWLLSSESAIKAESPATRDEVMERIRPYVLAAFRYPLSAHEWYFSGDSKPATSNCTRGFKDVEYFGSKRTMGIPSAPIYAILCYFTRLDTLVPMFPLHLQRSSRALSTRSKSKVGPKREDVEHFINECRTRFESWTPSPCSSLRQVSPAVQPYLCGSLTGRWKGSSIVPYVNEYRQWQTDLKKPESMDTFCRQPLYITLREHFYCSLEVEPPRSNPKDPHSWLPASWEEHDDGIAIIDDSTNCKRFYQTRVDGEERPENIADVLITGQTDDPYAAAWGAFKVFGRVRLSDGLVFLRRESIAGLGTTLLRGYLSSSNNFAGRYRALNVEAEVAEWEAPFSLCKMEES</sequence>
<dbReference type="Proteomes" id="UP001221142">
    <property type="component" value="Unassembled WGS sequence"/>
</dbReference>
<evidence type="ECO:0000313" key="2">
    <source>
        <dbReference type="Proteomes" id="UP001221142"/>
    </source>
</evidence>
<gene>
    <name evidence="1" type="ORF">FB45DRAFT_429692</name>
</gene>
<keyword evidence="2" id="KW-1185">Reference proteome</keyword>
<accession>A0AAD7F9M3</accession>
<evidence type="ECO:0000313" key="1">
    <source>
        <dbReference type="EMBL" id="KAJ7607346.1"/>
    </source>
</evidence>